<proteinExistence type="predicted"/>
<keyword evidence="2" id="KW-1185">Reference proteome</keyword>
<dbReference type="Gene3D" id="2.130.10.10">
    <property type="entry name" value="YVTN repeat-like/Quinoprotein amine dehydrogenase"/>
    <property type="match status" value="1"/>
</dbReference>
<protein>
    <recommendedName>
        <fullName evidence="3">LVIVD repeat-containing protein</fullName>
    </recommendedName>
</protein>
<dbReference type="SUPFAM" id="SSF75011">
    <property type="entry name" value="3-carboxy-cis,cis-mucoante lactonizing enzyme"/>
    <property type="match status" value="1"/>
</dbReference>
<dbReference type="eggNOG" id="COG5276">
    <property type="taxonomic scope" value="Bacteria"/>
</dbReference>
<sequence>MPLLEYPNSYSTYVIMRKVSLLLAFSLVFITSCSEETTVFEDEQSNVSSENNQDFLNRSISYENAGVIDISSEDDLSGKTSKDGDPLAGDYPLSLIAQITPPSFSGGENLTATHVNIVDDIAYVSYNTVESDYVGAIDAVDVSDPYSPKITSRLYYSNADINAIAYDNGYIYIVGGVDAENSATASTNSFVAKIPSSNGSIDVNNGITYGFQEGFIATDIAINGTNIYVTSGEDGVLAVYDKNTVALLNELPLSDLRSVTMANNNIAVLDASKGVSIFDANFTLVKEIAISSDFGIASKRTLDFSNDKLFVSEGSKGAGIYNSSTGAFVEYIPILINPEGSDASDNVTNAVAVNESAILMANGGAGLSLSEESSGSTTPVGIIDLDGSINFVASKGDYIFAASGTAGLQIIKMNKPNQSLESKCEDLTSYRGSSNITVPANETMAYQGSKRLRQIDVTGDLLLCGSWTVSTGVTLNTDSLFEMKGAIIVGNNRSTKDITVASNATLVIEGDLVIYGDLILGDGATIEFLGSSSRAYITGEVTKADTAVVEGEFNDMLNRF</sequence>
<reference evidence="2" key="1">
    <citation type="submission" date="2016-10" db="EMBL/GenBank/DDBJ databases">
        <authorList>
            <person name="Varghese N."/>
            <person name="Submissions S."/>
        </authorList>
    </citation>
    <scope>NUCLEOTIDE SEQUENCE [LARGE SCALE GENOMIC DNA]</scope>
    <source>
        <strain evidence="2">DSM 24729</strain>
    </source>
</reference>
<evidence type="ECO:0008006" key="3">
    <source>
        <dbReference type="Google" id="ProtNLM"/>
    </source>
</evidence>
<organism evidence="1 2">
    <name type="scientific">Cellulophaga baltica</name>
    <dbReference type="NCBI Taxonomy" id="76594"/>
    <lineage>
        <taxon>Bacteria</taxon>
        <taxon>Pseudomonadati</taxon>
        <taxon>Bacteroidota</taxon>
        <taxon>Flavobacteriia</taxon>
        <taxon>Flavobacteriales</taxon>
        <taxon>Flavobacteriaceae</taxon>
        <taxon>Cellulophaga</taxon>
    </lineage>
</organism>
<dbReference type="Proteomes" id="UP000182114">
    <property type="component" value="Unassembled WGS sequence"/>
</dbReference>
<evidence type="ECO:0000313" key="1">
    <source>
        <dbReference type="EMBL" id="SDF02262.1"/>
    </source>
</evidence>
<dbReference type="InterPro" id="IPR015943">
    <property type="entry name" value="WD40/YVTN_repeat-like_dom_sf"/>
</dbReference>
<dbReference type="EMBL" id="FNBD01000006">
    <property type="protein sequence ID" value="SDF02262.1"/>
    <property type="molecule type" value="Genomic_DNA"/>
</dbReference>
<accession>A0A1G7HP72</accession>
<evidence type="ECO:0000313" key="2">
    <source>
        <dbReference type="Proteomes" id="UP000182114"/>
    </source>
</evidence>
<gene>
    <name evidence="1" type="ORF">SAMN04487992_106196</name>
</gene>
<dbReference type="AlphaFoldDB" id="A0A1G7HP72"/>
<name>A0A1G7HP72_9FLAO</name>